<name>A0A2T5LMZ5_9EURO</name>
<organism evidence="1 2">
    <name type="scientific">Aspergillus ochraceoroseus IBT 24754</name>
    <dbReference type="NCBI Taxonomy" id="1392256"/>
    <lineage>
        <taxon>Eukaryota</taxon>
        <taxon>Fungi</taxon>
        <taxon>Dikarya</taxon>
        <taxon>Ascomycota</taxon>
        <taxon>Pezizomycotina</taxon>
        <taxon>Eurotiomycetes</taxon>
        <taxon>Eurotiomycetidae</taxon>
        <taxon>Eurotiales</taxon>
        <taxon>Aspergillaceae</taxon>
        <taxon>Aspergillus</taxon>
        <taxon>Aspergillus subgen. Nidulantes</taxon>
    </lineage>
</organism>
<accession>A0A2T5LMZ5</accession>
<gene>
    <name evidence="1" type="ORF">P175DRAFT_0371607</name>
</gene>
<evidence type="ECO:0000313" key="2">
    <source>
        <dbReference type="Proteomes" id="UP000244073"/>
    </source>
</evidence>
<dbReference type="AlphaFoldDB" id="A0A2T5LMZ5"/>
<dbReference type="RefSeq" id="XP_040749038.1">
    <property type="nucleotide sequence ID" value="XM_040892947.1"/>
</dbReference>
<protein>
    <submittedName>
        <fullName evidence="1">Uncharacterized protein</fullName>
    </submittedName>
</protein>
<reference evidence="1 2" key="1">
    <citation type="journal article" date="2018" name="Proc. Natl. Acad. Sci. U.S.A.">
        <title>Linking secondary metabolites to gene clusters through genome sequencing of six diverse Aspergillus species.</title>
        <authorList>
            <person name="Kaerboelling I."/>
            <person name="Vesth T.C."/>
            <person name="Frisvad J.C."/>
            <person name="Nybo J.L."/>
            <person name="Theobald S."/>
            <person name="Kuo A."/>
            <person name="Bowyer P."/>
            <person name="Matsuda Y."/>
            <person name="Mondo S."/>
            <person name="Lyhne E.K."/>
            <person name="Kogle M.E."/>
            <person name="Clum A."/>
            <person name="Lipzen A."/>
            <person name="Salamov A."/>
            <person name="Ngan C.Y."/>
            <person name="Daum C."/>
            <person name="Chiniquy J."/>
            <person name="Barry K."/>
            <person name="LaButti K."/>
            <person name="Haridas S."/>
            <person name="Simmons B.A."/>
            <person name="Magnuson J.K."/>
            <person name="Mortensen U.H."/>
            <person name="Larsen T.O."/>
            <person name="Grigoriev I.V."/>
            <person name="Baker S.E."/>
            <person name="Andersen M.R."/>
        </authorList>
    </citation>
    <scope>NUCLEOTIDE SEQUENCE [LARGE SCALE GENOMIC DNA]</scope>
    <source>
        <strain evidence="1 2">IBT 24754</strain>
    </source>
</reference>
<evidence type="ECO:0000313" key="1">
    <source>
        <dbReference type="EMBL" id="PTU17646.1"/>
    </source>
</evidence>
<dbReference type="VEuPathDB" id="FungiDB:P175DRAFT_0371607"/>
<dbReference type="EMBL" id="MSFN02000009">
    <property type="protein sequence ID" value="PTU17646.1"/>
    <property type="molecule type" value="Genomic_DNA"/>
</dbReference>
<proteinExistence type="predicted"/>
<dbReference type="GeneID" id="63809829"/>
<comment type="caution">
    <text evidence="1">The sequence shown here is derived from an EMBL/GenBank/DDBJ whole genome shotgun (WGS) entry which is preliminary data.</text>
</comment>
<sequence>MRDGRVREIGWNVGIFYLLLPVLEHKFVTVIDSSFHVGNDGILDNYSYQSRYKTLVSLNEVVVMHPHTQFQATAARHNHAVVSAVLTMASVVRQRKSRLTRCLSVFFYPFKYQIPEIPYHHCIPAVPVNCGYGMDIIVAFLREIILMLYQA</sequence>
<dbReference type="Proteomes" id="UP000244073">
    <property type="component" value="Unassembled WGS sequence"/>
</dbReference>